<name>A0A381FBB9_9FLAO</name>
<dbReference type="SUPFAM" id="SSF47384">
    <property type="entry name" value="Homodimeric domain of signal transducing histidine kinase"/>
    <property type="match status" value="1"/>
</dbReference>
<evidence type="ECO:0000256" key="5">
    <source>
        <dbReference type="ARBA" id="ARBA00022777"/>
    </source>
</evidence>
<dbReference type="Gene3D" id="1.10.287.130">
    <property type="match status" value="1"/>
</dbReference>
<dbReference type="CDD" id="cd00130">
    <property type="entry name" value="PAS"/>
    <property type="match status" value="1"/>
</dbReference>
<dbReference type="OrthoDB" id="9766459at2"/>
<keyword evidence="3" id="KW-0597">Phosphoprotein</keyword>
<dbReference type="Gene3D" id="3.30.450.20">
    <property type="entry name" value="PAS domain"/>
    <property type="match status" value="1"/>
</dbReference>
<dbReference type="PANTHER" id="PTHR43304:SF1">
    <property type="entry name" value="PAC DOMAIN-CONTAINING PROTEIN"/>
    <property type="match status" value="1"/>
</dbReference>
<evidence type="ECO:0000259" key="7">
    <source>
        <dbReference type="PROSITE" id="PS50112"/>
    </source>
</evidence>
<evidence type="ECO:0000256" key="2">
    <source>
        <dbReference type="ARBA" id="ARBA00012438"/>
    </source>
</evidence>
<dbReference type="InterPro" id="IPR003661">
    <property type="entry name" value="HisK_dim/P_dom"/>
</dbReference>
<dbReference type="InterPro" id="IPR013655">
    <property type="entry name" value="PAS_fold_3"/>
</dbReference>
<accession>A0A381FBB9</accession>
<keyword evidence="10" id="KW-1185">Reference proteome</keyword>
<dbReference type="SMART" id="SM00388">
    <property type="entry name" value="HisKA"/>
    <property type="match status" value="1"/>
</dbReference>
<sequence length="203" mass="23837">MDITDQYLASAKIKRAEEHLRMAVDAAGLGTFQITADDRTFSASPKLEEFFGFYPDEPMPYQSAINQIHPDFRQFVVNQVKRAFCEGTRFDMEHQIIEYHDWKIKWVRAIGEVHQRDGKNYFTGVFHEITEKKPDEMRKNDFISMVSHELKTPLTSIKAYIQLMHRKFEKTNEDVVSNMLDKTDQQITKMTAMINGFLYISRL</sequence>
<evidence type="ECO:0000313" key="10">
    <source>
        <dbReference type="Proteomes" id="UP000185725"/>
    </source>
</evidence>
<keyword evidence="4 9" id="KW-0808">Transferase</keyword>
<dbReference type="SMART" id="SM00091">
    <property type="entry name" value="PAS"/>
    <property type="match status" value="1"/>
</dbReference>
<dbReference type="Pfam" id="PF00512">
    <property type="entry name" value="HisKA"/>
    <property type="match status" value="1"/>
</dbReference>
<dbReference type="InterPro" id="IPR035965">
    <property type="entry name" value="PAS-like_dom_sf"/>
</dbReference>
<evidence type="ECO:0000256" key="4">
    <source>
        <dbReference type="ARBA" id="ARBA00022679"/>
    </source>
</evidence>
<keyword evidence="5 9" id="KW-0418">Kinase</keyword>
<dbReference type="GO" id="GO:0000155">
    <property type="term" value="F:phosphorelay sensor kinase activity"/>
    <property type="evidence" value="ECO:0007669"/>
    <property type="project" value="InterPro"/>
</dbReference>
<dbReference type="EMBL" id="FTMF01000010">
    <property type="protein sequence ID" value="SIQ93324.1"/>
    <property type="molecule type" value="Genomic_DNA"/>
</dbReference>
<proteinExistence type="predicted"/>
<evidence type="ECO:0000313" key="8">
    <source>
        <dbReference type="EMBL" id="SIQ93324.1"/>
    </source>
</evidence>
<evidence type="ECO:0000256" key="6">
    <source>
        <dbReference type="ARBA" id="ARBA00023012"/>
    </source>
</evidence>
<dbReference type="CDD" id="cd00082">
    <property type="entry name" value="HisKA"/>
    <property type="match status" value="1"/>
</dbReference>
<dbReference type="InterPro" id="IPR052162">
    <property type="entry name" value="Sensor_kinase/Photoreceptor"/>
</dbReference>
<reference evidence="9 11" key="2">
    <citation type="submission" date="2018-06" db="EMBL/GenBank/DDBJ databases">
        <authorList>
            <consortium name="Pathogen Informatics"/>
            <person name="Doyle S."/>
        </authorList>
    </citation>
    <scope>NUCLEOTIDE SEQUENCE [LARGE SCALE GENOMIC DNA]</scope>
    <source>
        <strain evidence="9 11">NCTC13560</strain>
    </source>
</reference>
<dbReference type="InterPro" id="IPR000014">
    <property type="entry name" value="PAS"/>
</dbReference>
<dbReference type="FunFam" id="1.10.287.130:FF:000001">
    <property type="entry name" value="Two-component sensor histidine kinase"/>
    <property type="match status" value="1"/>
</dbReference>
<dbReference type="SUPFAM" id="SSF55785">
    <property type="entry name" value="PYP-like sensor domain (PAS domain)"/>
    <property type="match status" value="1"/>
</dbReference>
<feature type="domain" description="PAS" evidence="7">
    <location>
        <begin position="16"/>
        <end position="87"/>
    </location>
</feature>
<dbReference type="Pfam" id="PF08447">
    <property type="entry name" value="PAS_3"/>
    <property type="match status" value="1"/>
</dbReference>
<reference evidence="8 10" key="1">
    <citation type="submission" date="2017-01" db="EMBL/GenBank/DDBJ databases">
        <authorList>
            <person name="Varghese N."/>
            <person name="Submissions S."/>
        </authorList>
    </citation>
    <scope>NUCLEOTIDE SEQUENCE [LARGE SCALE GENOMIC DNA]</scope>
    <source>
        <strain evidence="8 10">ATCC 27950</strain>
    </source>
</reference>
<evidence type="ECO:0000313" key="9">
    <source>
        <dbReference type="EMBL" id="SUX43881.1"/>
    </source>
</evidence>
<evidence type="ECO:0000256" key="3">
    <source>
        <dbReference type="ARBA" id="ARBA00022553"/>
    </source>
</evidence>
<dbReference type="KEGG" id="cil:EG358_08195"/>
<comment type="catalytic activity">
    <reaction evidence="1">
        <text>ATP + protein L-histidine = ADP + protein N-phospho-L-histidine.</text>
        <dbReference type="EC" id="2.7.13.3"/>
    </reaction>
</comment>
<dbReference type="PANTHER" id="PTHR43304">
    <property type="entry name" value="PHYTOCHROME-LIKE PROTEIN CPH1"/>
    <property type="match status" value="1"/>
</dbReference>
<dbReference type="RefSeq" id="WP_076561593.1">
    <property type="nucleotide sequence ID" value="NZ_CP033929.1"/>
</dbReference>
<organism evidence="9 11">
    <name type="scientific">Chryseobacterium indoltheticum</name>
    <dbReference type="NCBI Taxonomy" id="254"/>
    <lineage>
        <taxon>Bacteria</taxon>
        <taxon>Pseudomonadati</taxon>
        <taxon>Bacteroidota</taxon>
        <taxon>Flavobacteriia</taxon>
        <taxon>Flavobacteriales</taxon>
        <taxon>Weeksellaceae</taxon>
        <taxon>Chryseobacterium group</taxon>
        <taxon>Chryseobacterium</taxon>
    </lineage>
</organism>
<dbReference type="InterPro" id="IPR036097">
    <property type="entry name" value="HisK_dim/P_sf"/>
</dbReference>
<evidence type="ECO:0000313" key="11">
    <source>
        <dbReference type="Proteomes" id="UP000255231"/>
    </source>
</evidence>
<dbReference type="EMBL" id="UFVS01000001">
    <property type="protein sequence ID" value="SUX43881.1"/>
    <property type="molecule type" value="Genomic_DNA"/>
</dbReference>
<dbReference type="AlphaFoldDB" id="A0A381FBB9"/>
<dbReference type="Proteomes" id="UP000255231">
    <property type="component" value="Unassembled WGS sequence"/>
</dbReference>
<dbReference type="PROSITE" id="PS50112">
    <property type="entry name" value="PAS"/>
    <property type="match status" value="1"/>
</dbReference>
<evidence type="ECO:0000256" key="1">
    <source>
        <dbReference type="ARBA" id="ARBA00000085"/>
    </source>
</evidence>
<dbReference type="Proteomes" id="UP000185725">
    <property type="component" value="Unassembled WGS sequence"/>
</dbReference>
<gene>
    <name evidence="9" type="primary">walK</name>
    <name evidence="9" type="ORF">NCTC13560_02253</name>
    <name evidence="8" type="ORF">SAMN05421682_11073</name>
</gene>
<keyword evidence="6" id="KW-0902">Two-component regulatory system</keyword>
<protein>
    <recommendedName>
        <fullName evidence="2">histidine kinase</fullName>
        <ecNumber evidence="2">2.7.13.3</ecNumber>
    </recommendedName>
</protein>
<dbReference type="EC" id="2.7.13.3" evidence="2"/>
<dbReference type="NCBIfam" id="TIGR00229">
    <property type="entry name" value="sensory_box"/>
    <property type="match status" value="1"/>
</dbReference>
<dbReference type="GeneID" id="303673676"/>